<reference evidence="4 5" key="1">
    <citation type="journal article" date="2019" name="Emerg. Microbes Infect.">
        <title>Comprehensive subspecies identification of 175 nontuberculous mycobacteria species based on 7547 genomic profiles.</title>
        <authorList>
            <person name="Matsumoto Y."/>
            <person name="Kinjo T."/>
            <person name="Motooka D."/>
            <person name="Nabeya D."/>
            <person name="Jung N."/>
            <person name="Uechi K."/>
            <person name="Horii T."/>
            <person name="Iida T."/>
            <person name="Fujita J."/>
            <person name="Nakamura S."/>
        </authorList>
    </citation>
    <scope>NUCLEOTIDE SEQUENCE [LARGE SCALE GENOMIC DNA]</scope>
    <source>
        <strain evidence="4 5">JCM 12272</strain>
    </source>
</reference>
<dbReference type="Proteomes" id="UP000466906">
    <property type="component" value="Chromosome"/>
</dbReference>
<evidence type="ECO:0000256" key="2">
    <source>
        <dbReference type="ARBA" id="ARBA00023136"/>
    </source>
</evidence>
<evidence type="ECO:0000313" key="4">
    <source>
        <dbReference type="EMBL" id="BBX27695.1"/>
    </source>
</evidence>
<name>A0A6N4UUU8_9MYCO</name>
<protein>
    <submittedName>
        <fullName evidence="4">Outer membrane protein</fullName>
    </submittedName>
</protein>
<keyword evidence="5" id="KW-1185">Reference proteome</keyword>
<evidence type="ECO:0000256" key="3">
    <source>
        <dbReference type="SAM" id="Phobius"/>
    </source>
</evidence>
<dbReference type="PANTHER" id="PTHR37042:SF4">
    <property type="entry name" value="OUTER MEMBRANE PROTEIN RV1973"/>
    <property type="match status" value="1"/>
</dbReference>
<dbReference type="PANTHER" id="PTHR37042">
    <property type="entry name" value="OUTER MEMBRANE PROTEIN RV1973"/>
    <property type="match status" value="1"/>
</dbReference>
<proteinExistence type="predicted"/>
<accession>A0A6N4UUU8</accession>
<comment type="subcellular location">
    <subcellularLocation>
        <location evidence="1">Membrane</location>
    </subcellularLocation>
</comment>
<feature type="transmembrane region" description="Helical" evidence="3">
    <location>
        <begin position="38"/>
        <end position="58"/>
    </location>
</feature>
<evidence type="ECO:0000256" key="1">
    <source>
        <dbReference type="ARBA" id="ARBA00004370"/>
    </source>
</evidence>
<sequence>MITGLFVGARRPSDDTAGTDRLDNGGTGTVRRFSWSRAIASGLLPVIAFAIAGVAAFLKWQDTSVRDSQTAGLEAVQTARDSTVAMLSYQPDTVDESLTAAQDLLTGKFKDSYIALVRDVVAPGAKQKQISAVATVPAAAVVSADPRHAVAVVFVNQSIVVDKGAPTATTSAVRVSLDKVDGHWLISNFDPV</sequence>
<keyword evidence="2 3" id="KW-0472">Membrane</keyword>
<keyword evidence="3" id="KW-0812">Transmembrane</keyword>
<dbReference type="EMBL" id="AP022565">
    <property type="protein sequence ID" value="BBX27695.1"/>
    <property type="molecule type" value="Genomic_DNA"/>
</dbReference>
<dbReference type="GO" id="GO:0016020">
    <property type="term" value="C:membrane"/>
    <property type="evidence" value="ECO:0007669"/>
    <property type="project" value="UniProtKB-SubCell"/>
</dbReference>
<evidence type="ECO:0000313" key="5">
    <source>
        <dbReference type="Proteomes" id="UP000466906"/>
    </source>
</evidence>
<dbReference type="AlphaFoldDB" id="A0A6N4UUU8"/>
<dbReference type="KEGG" id="malv:MALV_28200"/>
<organism evidence="4 5">
    <name type="scientific">Mycolicibacterium alvei</name>
    <dbReference type="NCBI Taxonomy" id="67081"/>
    <lineage>
        <taxon>Bacteria</taxon>
        <taxon>Bacillati</taxon>
        <taxon>Actinomycetota</taxon>
        <taxon>Actinomycetes</taxon>
        <taxon>Mycobacteriales</taxon>
        <taxon>Mycobacteriaceae</taxon>
        <taxon>Mycolicibacterium</taxon>
    </lineage>
</organism>
<keyword evidence="3" id="KW-1133">Transmembrane helix</keyword>
<gene>
    <name evidence="4" type="ORF">MALV_28200</name>
</gene>